<dbReference type="PROSITE" id="PS50943">
    <property type="entry name" value="HTH_CROC1"/>
    <property type="match status" value="1"/>
</dbReference>
<reference evidence="7 9" key="2">
    <citation type="submission" date="2015-12" db="EMBL/GenBank/DDBJ databases">
        <authorList>
            <person name="Lauer A."/>
            <person name="Humrighouse B."/>
            <person name="Loparev V."/>
            <person name="Shewmaker P.L."/>
            <person name="Whitney A.M."/>
            <person name="McLaughlin R.W."/>
        </authorList>
    </citation>
    <scope>NUCLEOTIDE SEQUENCE [LARGE SCALE GENOMIC DNA]</scope>
    <source>
        <strain evidence="7 9">LMG 23085</strain>
    </source>
</reference>
<evidence type="ECO:0000256" key="2">
    <source>
        <dbReference type="ARBA" id="ARBA00023015"/>
    </source>
</evidence>
<dbReference type="AlphaFoldDB" id="A0A0S3KCH3"/>
<dbReference type="PANTHER" id="PTHR30146">
    <property type="entry name" value="LACI-RELATED TRANSCRIPTIONAL REPRESSOR"/>
    <property type="match status" value="1"/>
</dbReference>
<keyword evidence="4" id="KW-0804">Transcription</keyword>
<dbReference type="Proteomes" id="UP000065511">
    <property type="component" value="Chromosome"/>
</dbReference>
<dbReference type="InterPro" id="IPR001387">
    <property type="entry name" value="Cro/C1-type_HTH"/>
</dbReference>
<evidence type="ECO:0000313" key="10">
    <source>
        <dbReference type="Proteomes" id="UP000183039"/>
    </source>
</evidence>
<dbReference type="RefSeq" id="WP_071878723.1">
    <property type="nucleotide sequence ID" value="NZ_JXLC01000024.1"/>
</dbReference>
<dbReference type="EMBL" id="JXLC01000024">
    <property type="protein sequence ID" value="OJG88988.1"/>
    <property type="molecule type" value="Genomic_DNA"/>
</dbReference>
<dbReference type="OrthoDB" id="9775106at2"/>
<dbReference type="PANTHER" id="PTHR30146:SF148">
    <property type="entry name" value="HTH-TYPE TRANSCRIPTIONAL REPRESSOR PURR-RELATED"/>
    <property type="match status" value="1"/>
</dbReference>
<name>A0A0S3KCH3_9ENTE</name>
<evidence type="ECO:0000313" key="8">
    <source>
        <dbReference type="EMBL" id="OJG88988.1"/>
    </source>
</evidence>
<dbReference type="PROSITE" id="PS00356">
    <property type="entry name" value="HTH_LACI_1"/>
    <property type="match status" value="1"/>
</dbReference>
<dbReference type="Gene3D" id="3.40.50.2300">
    <property type="match status" value="2"/>
</dbReference>
<dbReference type="KEGG" id="ess:ATZ33_11635"/>
<keyword evidence="2" id="KW-0805">Transcription regulation</keyword>
<dbReference type="Pfam" id="PF00356">
    <property type="entry name" value="LacI"/>
    <property type="match status" value="1"/>
</dbReference>
<protein>
    <submittedName>
        <fullName evidence="8">LacI family sugar-binding transcriptional regulator</fullName>
    </submittedName>
    <submittedName>
        <fullName evidence="7">LacI family transcriptional regulator</fullName>
    </submittedName>
</protein>
<proteinExistence type="predicted"/>
<sequence>MKLTIKEIADMAGVSVTTVSQIINNKGSRFSEKTRNKVLAVVEEFDYKPDYFASNIITRHSKTIGMVVPDVTDFFFAKVIEGVETYLNSLGYMILLCNSKHDEEKATQYVTELIHRSVDGIIFATPNILPVDHILKNKSKRKVPVILVDRGINPRENGRLIVKEYEGAYRAVCSLVEQGHRHIAMLTENDGYYQLTERVTAYQHALKDHGIPVRAEYMSSGDLNLGGGYMAAKNVLKNPQITAIFCGNDEMAMGAYQAIEESGKKIPDDISIIGFDGLEISEYLVPGLTTVYQPSFDIGFYAAQFLVESINDPDKKIPNKIFDTTFILRNSTKSIDNLADLI</sequence>
<accession>A0A0S3KCH3</accession>
<dbReference type="CDD" id="cd01392">
    <property type="entry name" value="HTH_LacI"/>
    <property type="match status" value="1"/>
</dbReference>
<keyword evidence="1" id="KW-0678">Repressor</keyword>
<keyword evidence="3" id="KW-0238">DNA-binding</keyword>
<organism evidence="8 10">
    <name type="scientific">Enterococcus silesiacus</name>
    <dbReference type="NCBI Taxonomy" id="332949"/>
    <lineage>
        <taxon>Bacteria</taxon>
        <taxon>Bacillati</taxon>
        <taxon>Bacillota</taxon>
        <taxon>Bacilli</taxon>
        <taxon>Lactobacillales</taxon>
        <taxon>Enterococcaceae</taxon>
        <taxon>Enterococcus</taxon>
    </lineage>
</organism>
<reference evidence="8 10" key="1">
    <citation type="submission" date="2014-12" db="EMBL/GenBank/DDBJ databases">
        <title>Draft genome sequences of 29 type strains of Enterococci.</title>
        <authorList>
            <person name="Zhong Z."/>
            <person name="Sun Z."/>
            <person name="Liu W."/>
            <person name="Zhang W."/>
            <person name="Zhang H."/>
        </authorList>
    </citation>
    <scope>NUCLEOTIDE SEQUENCE [LARGE SCALE GENOMIC DNA]</scope>
    <source>
        <strain evidence="8 10">DSM 22801</strain>
    </source>
</reference>
<keyword evidence="9" id="KW-1185">Reference proteome</keyword>
<dbReference type="GO" id="GO:0003700">
    <property type="term" value="F:DNA-binding transcription factor activity"/>
    <property type="evidence" value="ECO:0007669"/>
    <property type="project" value="TreeGrafter"/>
</dbReference>
<evidence type="ECO:0000259" key="5">
    <source>
        <dbReference type="PROSITE" id="PS50932"/>
    </source>
</evidence>
<gene>
    <name evidence="7" type="ORF">ATZ33_11635</name>
    <name evidence="8" type="ORF">RV15_GL001724</name>
</gene>
<evidence type="ECO:0000313" key="7">
    <source>
        <dbReference type="EMBL" id="ALS02010.1"/>
    </source>
</evidence>
<evidence type="ECO:0000256" key="4">
    <source>
        <dbReference type="ARBA" id="ARBA00023163"/>
    </source>
</evidence>
<dbReference type="Proteomes" id="UP000183039">
    <property type="component" value="Unassembled WGS sequence"/>
</dbReference>
<evidence type="ECO:0000313" key="9">
    <source>
        <dbReference type="Proteomes" id="UP000065511"/>
    </source>
</evidence>
<dbReference type="InterPro" id="IPR028082">
    <property type="entry name" value="Peripla_BP_I"/>
</dbReference>
<dbReference type="EMBL" id="CP013614">
    <property type="protein sequence ID" value="ALS02010.1"/>
    <property type="molecule type" value="Genomic_DNA"/>
</dbReference>
<dbReference type="PRINTS" id="PR00036">
    <property type="entry name" value="HTHLACI"/>
</dbReference>
<dbReference type="SMART" id="SM00354">
    <property type="entry name" value="HTH_LACI"/>
    <property type="match status" value="1"/>
</dbReference>
<feature type="domain" description="HTH cro/C1-type" evidence="6">
    <location>
        <begin position="2"/>
        <end position="52"/>
    </location>
</feature>
<evidence type="ECO:0000256" key="3">
    <source>
        <dbReference type="ARBA" id="ARBA00023125"/>
    </source>
</evidence>
<dbReference type="SUPFAM" id="SSF53822">
    <property type="entry name" value="Periplasmic binding protein-like I"/>
    <property type="match status" value="1"/>
</dbReference>
<dbReference type="InterPro" id="IPR001761">
    <property type="entry name" value="Peripla_BP/Lac1_sug-bd_dom"/>
</dbReference>
<dbReference type="Pfam" id="PF00532">
    <property type="entry name" value="Peripla_BP_1"/>
    <property type="match status" value="1"/>
</dbReference>
<feature type="domain" description="HTH lacI-type" evidence="5">
    <location>
        <begin position="3"/>
        <end position="58"/>
    </location>
</feature>
<dbReference type="Gene3D" id="1.10.260.40">
    <property type="entry name" value="lambda repressor-like DNA-binding domains"/>
    <property type="match status" value="1"/>
</dbReference>
<dbReference type="GO" id="GO:0000976">
    <property type="term" value="F:transcription cis-regulatory region binding"/>
    <property type="evidence" value="ECO:0007669"/>
    <property type="project" value="TreeGrafter"/>
</dbReference>
<dbReference type="PROSITE" id="PS50932">
    <property type="entry name" value="HTH_LACI_2"/>
    <property type="match status" value="1"/>
</dbReference>
<dbReference type="InterPro" id="IPR010982">
    <property type="entry name" value="Lambda_DNA-bd_dom_sf"/>
</dbReference>
<dbReference type="SUPFAM" id="SSF47413">
    <property type="entry name" value="lambda repressor-like DNA-binding domains"/>
    <property type="match status" value="1"/>
</dbReference>
<dbReference type="InterPro" id="IPR000843">
    <property type="entry name" value="HTH_LacI"/>
</dbReference>
<dbReference type="CDD" id="cd19976">
    <property type="entry name" value="PBP1_DegA_Like"/>
    <property type="match status" value="1"/>
</dbReference>
<evidence type="ECO:0000256" key="1">
    <source>
        <dbReference type="ARBA" id="ARBA00022491"/>
    </source>
</evidence>
<evidence type="ECO:0000259" key="6">
    <source>
        <dbReference type="PROSITE" id="PS50943"/>
    </source>
</evidence>